<gene>
    <name evidence="2" type="ORF">FD31_GL000861</name>
</gene>
<keyword evidence="1" id="KW-0732">Signal</keyword>
<dbReference type="EMBL" id="AZFV01000018">
    <property type="protein sequence ID" value="KRM15960.1"/>
    <property type="molecule type" value="Genomic_DNA"/>
</dbReference>
<reference evidence="2 3" key="1">
    <citation type="journal article" date="2015" name="Genome Announc.">
        <title>Expanding the biotechnology potential of lactobacilli through comparative genomics of 213 strains and associated genera.</title>
        <authorList>
            <person name="Sun Z."/>
            <person name="Harris H.M."/>
            <person name="McCann A."/>
            <person name="Guo C."/>
            <person name="Argimon S."/>
            <person name="Zhang W."/>
            <person name="Yang X."/>
            <person name="Jeffery I.B."/>
            <person name="Cooney J.C."/>
            <person name="Kagawa T.F."/>
            <person name="Liu W."/>
            <person name="Song Y."/>
            <person name="Salvetti E."/>
            <person name="Wrobel A."/>
            <person name="Rasinkangas P."/>
            <person name="Parkhill J."/>
            <person name="Rea M.C."/>
            <person name="O'Sullivan O."/>
            <person name="Ritari J."/>
            <person name="Douillard F.P."/>
            <person name="Paul Ross R."/>
            <person name="Yang R."/>
            <person name="Briner A.E."/>
            <person name="Felis G.E."/>
            <person name="de Vos W.M."/>
            <person name="Barrangou R."/>
            <person name="Klaenhammer T.R."/>
            <person name="Caufield P.W."/>
            <person name="Cui Y."/>
            <person name="Zhang H."/>
            <person name="O'Toole P.W."/>
        </authorList>
    </citation>
    <scope>NUCLEOTIDE SEQUENCE [LARGE SCALE GENOMIC DNA]</scope>
    <source>
        <strain evidence="2 3">DSM 16982</strain>
    </source>
</reference>
<protein>
    <submittedName>
        <fullName evidence="2">Uncharacterized protein</fullName>
    </submittedName>
</protein>
<keyword evidence="3" id="KW-1185">Reference proteome</keyword>
<dbReference type="RefSeq" id="WP_057892429.1">
    <property type="nucleotide sequence ID" value="NZ_AZFV01000018.1"/>
</dbReference>
<organism evidence="2 3">
    <name type="scientific">Companilactobacillus nantensis DSM 16982</name>
    <dbReference type="NCBI Taxonomy" id="1423774"/>
    <lineage>
        <taxon>Bacteria</taxon>
        <taxon>Bacillati</taxon>
        <taxon>Bacillota</taxon>
        <taxon>Bacilli</taxon>
        <taxon>Lactobacillales</taxon>
        <taxon>Lactobacillaceae</taxon>
        <taxon>Companilactobacillus</taxon>
    </lineage>
</organism>
<accession>A0A0R1WDD4</accession>
<evidence type="ECO:0000313" key="2">
    <source>
        <dbReference type="EMBL" id="KRM15960.1"/>
    </source>
</evidence>
<feature type="chain" id="PRO_5039322935" evidence="1">
    <location>
        <begin position="25"/>
        <end position="155"/>
    </location>
</feature>
<evidence type="ECO:0000313" key="3">
    <source>
        <dbReference type="Proteomes" id="UP000051302"/>
    </source>
</evidence>
<feature type="signal peptide" evidence="1">
    <location>
        <begin position="1"/>
        <end position="24"/>
    </location>
</feature>
<dbReference type="AlphaFoldDB" id="A0A0R1WDD4"/>
<proteinExistence type="predicted"/>
<comment type="caution">
    <text evidence="2">The sequence shown here is derived from an EMBL/GenBank/DDBJ whole genome shotgun (WGS) entry which is preliminary data.</text>
</comment>
<dbReference type="PATRIC" id="fig|1423774.3.peg.895"/>
<dbReference type="Proteomes" id="UP000051302">
    <property type="component" value="Unassembled WGS sequence"/>
</dbReference>
<sequence length="155" mass="18300">MKKNAIRILILLGITFSTSTSITASTTVLAQTDNKTEARINKEDTKLRKVNQTLSRKLYTKHQTHHDWSKFIKNLRLLKNNQIEIYVNNNFLKLKEQQRQDIINQAQLFTIRTTDYFKDFDQAAYLEGLPTITFCNGNYLGRSKYLNNKEFIWYN</sequence>
<name>A0A0R1WDD4_9LACO</name>
<evidence type="ECO:0000256" key="1">
    <source>
        <dbReference type="SAM" id="SignalP"/>
    </source>
</evidence>